<dbReference type="AlphaFoldDB" id="A0A8B6C0W9"/>
<gene>
    <name evidence="2" type="ORF">MGAL_10B051282</name>
</gene>
<reference evidence="2" key="1">
    <citation type="submission" date="2018-11" db="EMBL/GenBank/DDBJ databases">
        <authorList>
            <person name="Alioto T."/>
            <person name="Alioto T."/>
        </authorList>
    </citation>
    <scope>NUCLEOTIDE SEQUENCE</scope>
</reference>
<evidence type="ECO:0000313" key="3">
    <source>
        <dbReference type="Proteomes" id="UP000596742"/>
    </source>
</evidence>
<dbReference type="EMBL" id="UYJE01001013">
    <property type="protein sequence ID" value="VDH98363.1"/>
    <property type="molecule type" value="Genomic_DNA"/>
</dbReference>
<sequence length="120" mass="13143">MRFQHQVVILILLFAVFGDVGNFLNSVWTGQEMIPQNSARLLPGAEAVLGHVVRAVGGVIKSMAKKGKKTGGSEHTKNKRPSNKQKHQKGQSRMKKDQQRASGKKQKGAKDGNKKRGGKK</sequence>
<evidence type="ECO:0000256" key="1">
    <source>
        <dbReference type="SAM" id="MobiDB-lite"/>
    </source>
</evidence>
<proteinExistence type="predicted"/>
<comment type="caution">
    <text evidence="2">The sequence shown here is derived from an EMBL/GenBank/DDBJ whole genome shotgun (WGS) entry which is preliminary data.</text>
</comment>
<protein>
    <submittedName>
        <fullName evidence="2">Uncharacterized protein</fullName>
    </submittedName>
</protein>
<feature type="region of interest" description="Disordered" evidence="1">
    <location>
        <begin position="63"/>
        <end position="120"/>
    </location>
</feature>
<accession>A0A8B6C0W9</accession>
<name>A0A8B6C0W9_MYTGA</name>
<feature type="compositionally biased region" description="Basic residues" evidence="1">
    <location>
        <begin position="77"/>
        <end position="93"/>
    </location>
</feature>
<evidence type="ECO:0000313" key="2">
    <source>
        <dbReference type="EMBL" id="VDH98363.1"/>
    </source>
</evidence>
<keyword evidence="3" id="KW-1185">Reference proteome</keyword>
<organism evidence="2 3">
    <name type="scientific">Mytilus galloprovincialis</name>
    <name type="common">Mediterranean mussel</name>
    <dbReference type="NCBI Taxonomy" id="29158"/>
    <lineage>
        <taxon>Eukaryota</taxon>
        <taxon>Metazoa</taxon>
        <taxon>Spiralia</taxon>
        <taxon>Lophotrochozoa</taxon>
        <taxon>Mollusca</taxon>
        <taxon>Bivalvia</taxon>
        <taxon>Autobranchia</taxon>
        <taxon>Pteriomorphia</taxon>
        <taxon>Mytilida</taxon>
        <taxon>Mytiloidea</taxon>
        <taxon>Mytilidae</taxon>
        <taxon>Mytilinae</taxon>
        <taxon>Mytilus</taxon>
    </lineage>
</organism>
<dbReference type="OrthoDB" id="5986704at2759"/>
<dbReference type="Proteomes" id="UP000596742">
    <property type="component" value="Unassembled WGS sequence"/>
</dbReference>